<dbReference type="KEGG" id="cac:CA_C1438"/>
<dbReference type="PIR" id="C97077">
    <property type="entry name" value="C97077"/>
</dbReference>
<proteinExistence type="predicted"/>
<dbReference type="GeneID" id="45000482"/>
<evidence type="ECO:0000313" key="2">
    <source>
        <dbReference type="Proteomes" id="UP000000814"/>
    </source>
</evidence>
<dbReference type="STRING" id="272562.CA_C1438"/>
<name>Q97J48_CLOAB</name>
<dbReference type="HOGENOM" id="CLU_3097153_0_0_9"/>
<evidence type="ECO:0000313" key="1">
    <source>
        <dbReference type="EMBL" id="AAK79406.1"/>
    </source>
</evidence>
<dbReference type="Proteomes" id="UP000000814">
    <property type="component" value="Chromosome"/>
</dbReference>
<gene>
    <name evidence="1" type="ordered locus">CA_C1438</name>
</gene>
<dbReference type="EMBL" id="AE001437">
    <property type="protein sequence ID" value="AAK79406.1"/>
    <property type="molecule type" value="Genomic_DNA"/>
</dbReference>
<sequence length="51" mass="6267">MKRYYVRSPTDKAIELFINQSKIKRREVKEYGIKICNPKHGKDIWKLRVCW</sequence>
<protein>
    <submittedName>
        <fullName evidence="1">Uncharacterized protein</fullName>
    </submittedName>
</protein>
<accession>Q97J48</accession>
<dbReference type="AlphaFoldDB" id="Q97J48"/>
<organism evidence="1 2">
    <name type="scientific">Clostridium acetobutylicum (strain ATCC 824 / DSM 792 / JCM 1419 / IAM 19013 / LMG 5710 / NBRC 13948 / NRRL B-527 / VKM B-1787 / 2291 / W)</name>
    <dbReference type="NCBI Taxonomy" id="272562"/>
    <lineage>
        <taxon>Bacteria</taxon>
        <taxon>Bacillati</taxon>
        <taxon>Bacillota</taxon>
        <taxon>Clostridia</taxon>
        <taxon>Eubacteriales</taxon>
        <taxon>Clostridiaceae</taxon>
        <taxon>Clostridium</taxon>
    </lineage>
</organism>
<reference evidence="1 2" key="1">
    <citation type="journal article" date="2001" name="J. Bacteriol.">
        <title>Genome sequence and comparative analysis of the solvent-producing bacterium Clostridium acetobutylicum.</title>
        <authorList>
            <person name="Nolling J."/>
            <person name="Breton G."/>
            <person name="Omelchenko M.V."/>
            <person name="Makarova K.S."/>
            <person name="Zeng Q."/>
            <person name="Gibson R."/>
            <person name="Lee H.M."/>
            <person name="Dubois J."/>
            <person name="Qiu D."/>
            <person name="Hitti J."/>
            <person name="Wolf Y.I."/>
            <person name="Tatusov R.L."/>
            <person name="Sabathe F."/>
            <person name="Doucette-Stamm L."/>
            <person name="Soucaille P."/>
            <person name="Daly M.J."/>
            <person name="Bennett G.N."/>
            <person name="Koonin E.V."/>
            <person name="Smith D.R."/>
        </authorList>
    </citation>
    <scope>NUCLEOTIDE SEQUENCE [LARGE SCALE GENOMIC DNA]</scope>
    <source>
        <strain evidence="2">ATCC 824 / DSM 792 / JCM 1419 / LMG 5710 / VKM B-1787</strain>
    </source>
</reference>
<keyword evidence="2" id="KW-1185">Reference proteome</keyword>
<dbReference type="RefSeq" id="WP_010964747.1">
    <property type="nucleotide sequence ID" value="NC_003030.1"/>
</dbReference>